<evidence type="ECO:0000256" key="4">
    <source>
        <dbReference type="ARBA" id="ARBA00023136"/>
    </source>
</evidence>
<evidence type="ECO:0000313" key="7">
    <source>
        <dbReference type="EMBL" id="TWI68918.1"/>
    </source>
</evidence>
<feature type="transmembrane region" description="Helical" evidence="5">
    <location>
        <begin position="65"/>
        <end position="86"/>
    </location>
</feature>
<gene>
    <name evidence="7" type="ORF">LZ24_02392</name>
</gene>
<feature type="transmembrane region" description="Helical" evidence="5">
    <location>
        <begin position="14"/>
        <end position="32"/>
    </location>
</feature>
<dbReference type="PANTHER" id="PTHR37422:SF21">
    <property type="entry name" value="EXOQ-LIKE PROTEIN"/>
    <property type="match status" value="1"/>
</dbReference>
<feature type="transmembrane region" description="Helical" evidence="5">
    <location>
        <begin position="38"/>
        <end position="53"/>
    </location>
</feature>
<proteinExistence type="predicted"/>
<keyword evidence="3 5" id="KW-1133">Transmembrane helix</keyword>
<feature type="transmembrane region" description="Helical" evidence="5">
    <location>
        <begin position="212"/>
        <end position="231"/>
    </location>
</feature>
<feature type="transmembrane region" description="Helical" evidence="5">
    <location>
        <begin position="238"/>
        <end position="259"/>
    </location>
</feature>
<reference evidence="7 8" key="1">
    <citation type="submission" date="2019-07" db="EMBL/GenBank/DDBJ databases">
        <title>Genome sequencing of 100 strains of the haloalkaliphilic chemolithoautotrophic sulfur-oxidizing bacterium Thioalkalivibrio.</title>
        <authorList>
            <person name="Muyzer G."/>
        </authorList>
    </citation>
    <scope>NUCLEOTIDE SEQUENCE [LARGE SCALE GENOMIC DNA]</scope>
    <source>
        <strain evidence="7 8">ASO4-4</strain>
    </source>
</reference>
<dbReference type="InterPro" id="IPR051533">
    <property type="entry name" value="WaaL-like"/>
</dbReference>
<evidence type="ECO:0000313" key="8">
    <source>
        <dbReference type="Proteomes" id="UP000318307"/>
    </source>
</evidence>
<keyword evidence="7" id="KW-0436">Ligase</keyword>
<evidence type="ECO:0000256" key="3">
    <source>
        <dbReference type="ARBA" id="ARBA00022989"/>
    </source>
</evidence>
<dbReference type="PANTHER" id="PTHR37422">
    <property type="entry name" value="TEICHURONIC ACID BIOSYNTHESIS PROTEIN TUAE"/>
    <property type="match status" value="1"/>
</dbReference>
<feature type="transmembrane region" description="Helical" evidence="5">
    <location>
        <begin position="370"/>
        <end position="388"/>
    </location>
</feature>
<dbReference type="AlphaFoldDB" id="A0A562RIN2"/>
<sequence length="432" mass="48205">MAVFRMNFIKMSRFNEHALLFLITGFLVLIPFGRLSEIPLLLMAIYGVFVLSGKGRQLIPREQLILFSIIFLAFWIPILFSLYGSVNSERTFRVALTFLRLYFSGILVLYAFCFPGMADRVLKWCAFILVIWVGDGLFQAVWGYNLTGNPLGTIGGQVTGFFGNSTHMGSFLGVLSALLLVYSRLKWALVWQFLVFAATAAVVLMGGSRMGWLGFAFVVTGLSLWILARGGRKVWPRFVLIIVCVSVVFSGAFVFSQAVSTRVTQSLFLFSKDRELADMALSGRLTLWSTTIEVIKANPLNGVGARNLRDAYSSYADPHDRFVDRAYHAHNIILDIASETGIIGIIGYIIAMICMLRVWVRANSYEKERLLPYALALFAVFFPLNTHYATYSAAWSTTYFWLISLFCAAAAKSGFALPDGMTSHEAGETVRI</sequence>
<dbReference type="GO" id="GO:0016874">
    <property type="term" value="F:ligase activity"/>
    <property type="evidence" value="ECO:0007669"/>
    <property type="project" value="UniProtKB-KW"/>
</dbReference>
<dbReference type="Pfam" id="PF04932">
    <property type="entry name" value="Wzy_C"/>
    <property type="match status" value="1"/>
</dbReference>
<dbReference type="InterPro" id="IPR007016">
    <property type="entry name" value="O-antigen_ligase-rel_domated"/>
</dbReference>
<protein>
    <submittedName>
        <fullName evidence="7">O-antigen ligase</fullName>
    </submittedName>
</protein>
<evidence type="ECO:0000259" key="6">
    <source>
        <dbReference type="Pfam" id="PF04932"/>
    </source>
</evidence>
<feature type="transmembrane region" description="Helical" evidence="5">
    <location>
        <begin position="162"/>
        <end position="182"/>
    </location>
</feature>
<keyword evidence="8" id="KW-1185">Reference proteome</keyword>
<dbReference type="GO" id="GO:0016020">
    <property type="term" value="C:membrane"/>
    <property type="evidence" value="ECO:0007669"/>
    <property type="project" value="UniProtKB-SubCell"/>
</dbReference>
<organism evidence="7 8">
    <name type="scientific">Desulfobotulus alkaliphilus</name>
    <dbReference type="NCBI Taxonomy" id="622671"/>
    <lineage>
        <taxon>Bacteria</taxon>
        <taxon>Pseudomonadati</taxon>
        <taxon>Thermodesulfobacteriota</taxon>
        <taxon>Desulfobacteria</taxon>
        <taxon>Desulfobacterales</taxon>
        <taxon>Desulfobacteraceae</taxon>
        <taxon>Desulfobotulus</taxon>
    </lineage>
</organism>
<keyword evidence="2 5" id="KW-0812">Transmembrane</keyword>
<evidence type="ECO:0000256" key="1">
    <source>
        <dbReference type="ARBA" id="ARBA00004141"/>
    </source>
</evidence>
<keyword evidence="4 5" id="KW-0472">Membrane</keyword>
<evidence type="ECO:0000256" key="5">
    <source>
        <dbReference type="SAM" id="Phobius"/>
    </source>
</evidence>
<dbReference type="EMBL" id="VLLC01000019">
    <property type="protein sequence ID" value="TWI68918.1"/>
    <property type="molecule type" value="Genomic_DNA"/>
</dbReference>
<accession>A0A562RIN2</accession>
<evidence type="ECO:0000256" key="2">
    <source>
        <dbReference type="ARBA" id="ARBA00022692"/>
    </source>
</evidence>
<feature type="domain" description="O-antigen ligase-related" evidence="6">
    <location>
        <begin position="195"/>
        <end position="349"/>
    </location>
</feature>
<comment type="caution">
    <text evidence="7">The sequence shown here is derived from an EMBL/GenBank/DDBJ whole genome shotgun (WGS) entry which is preliminary data.</text>
</comment>
<name>A0A562RIN2_9BACT</name>
<comment type="subcellular location">
    <subcellularLocation>
        <location evidence="1">Membrane</location>
        <topology evidence="1">Multi-pass membrane protein</topology>
    </subcellularLocation>
</comment>
<feature type="transmembrane region" description="Helical" evidence="5">
    <location>
        <begin position="189"/>
        <end position="206"/>
    </location>
</feature>
<dbReference type="Proteomes" id="UP000318307">
    <property type="component" value="Unassembled WGS sequence"/>
</dbReference>
<feature type="transmembrane region" description="Helical" evidence="5">
    <location>
        <begin position="340"/>
        <end position="358"/>
    </location>
</feature>
<feature type="transmembrane region" description="Helical" evidence="5">
    <location>
        <begin position="124"/>
        <end position="142"/>
    </location>
</feature>
<feature type="transmembrane region" description="Helical" evidence="5">
    <location>
        <begin position="92"/>
        <end position="112"/>
    </location>
</feature>